<organism evidence="1 2">
    <name type="scientific">Shewanella hanedai</name>
    <name type="common">Alteromonas hanedai</name>
    <dbReference type="NCBI Taxonomy" id="25"/>
    <lineage>
        <taxon>Bacteria</taxon>
        <taxon>Pseudomonadati</taxon>
        <taxon>Pseudomonadota</taxon>
        <taxon>Gammaproteobacteria</taxon>
        <taxon>Alteromonadales</taxon>
        <taxon>Shewanellaceae</taxon>
        <taxon>Shewanella</taxon>
    </lineage>
</organism>
<dbReference type="Pfam" id="PF06945">
    <property type="entry name" value="DUF1289"/>
    <property type="match status" value="1"/>
</dbReference>
<protein>
    <submittedName>
        <fullName evidence="1">DUF1289 domain-containing protein</fullName>
    </submittedName>
</protein>
<name>A0A553JPS3_SHEHA</name>
<dbReference type="PANTHER" id="PTHR35175:SF2">
    <property type="entry name" value="DUF1289 DOMAIN-CONTAINING PROTEIN"/>
    <property type="match status" value="1"/>
</dbReference>
<proteinExistence type="predicted"/>
<dbReference type="InterPro" id="IPR010710">
    <property type="entry name" value="DUF1289"/>
</dbReference>
<comment type="caution">
    <text evidence="1">The sequence shown here is derived from an EMBL/GenBank/DDBJ whole genome shotgun (WGS) entry which is preliminary data.</text>
</comment>
<dbReference type="RefSeq" id="WP_144040083.1">
    <property type="nucleotide sequence ID" value="NZ_BMPL01000008.1"/>
</dbReference>
<accession>A0A553JPS3</accession>
<dbReference type="Proteomes" id="UP000318126">
    <property type="component" value="Unassembled WGS sequence"/>
</dbReference>
<evidence type="ECO:0000313" key="2">
    <source>
        <dbReference type="Proteomes" id="UP000318126"/>
    </source>
</evidence>
<reference evidence="2" key="1">
    <citation type="submission" date="2019-07" db="EMBL/GenBank/DDBJ databases">
        <title>Shewanella sp. YLB-08 draft genomic sequence.</title>
        <authorList>
            <person name="Yu L."/>
        </authorList>
    </citation>
    <scope>NUCLEOTIDE SEQUENCE [LARGE SCALE GENOMIC DNA]</scope>
    <source>
        <strain evidence="2">JCM 20706</strain>
    </source>
</reference>
<dbReference type="OrthoDB" id="9811423at2"/>
<dbReference type="EMBL" id="VKGK01000010">
    <property type="protein sequence ID" value="TRY14467.1"/>
    <property type="molecule type" value="Genomic_DNA"/>
</dbReference>
<sequence length="81" mass="9125">MIHSPCVAKCGLNDEDICMGCYRNIDEIVEWGNADDAFKTKVLELIPARKIALGKGENCLKLTRDKWIETEARLQGDTEEV</sequence>
<keyword evidence="2" id="KW-1185">Reference proteome</keyword>
<dbReference type="AlphaFoldDB" id="A0A553JPS3"/>
<evidence type="ECO:0000313" key="1">
    <source>
        <dbReference type="EMBL" id="TRY14467.1"/>
    </source>
</evidence>
<gene>
    <name evidence="1" type="ORF">FN961_10230</name>
</gene>
<dbReference type="PANTHER" id="PTHR35175">
    <property type="entry name" value="DUF1289 DOMAIN-CONTAINING PROTEIN"/>
    <property type="match status" value="1"/>
</dbReference>